<sequence length="92" mass="10251">MHFRTKDKSFAGRNAVTVIQRMSILHPKPVGHPEGLEEGIVIRSEHPKVGHGNLFFSCCNSLPAPCIVKPASCLRVGSRTSYRRLMIPRKIS</sequence>
<dbReference type="Proteomes" id="UP001054945">
    <property type="component" value="Unassembled WGS sequence"/>
</dbReference>
<reference evidence="1 2" key="1">
    <citation type="submission" date="2021-06" db="EMBL/GenBank/DDBJ databases">
        <title>Caerostris extrusa draft genome.</title>
        <authorList>
            <person name="Kono N."/>
            <person name="Arakawa K."/>
        </authorList>
    </citation>
    <scope>NUCLEOTIDE SEQUENCE [LARGE SCALE GENOMIC DNA]</scope>
</reference>
<evidence type="ECO:0000313" key="2">
    <source>
        <dbReference type="Proteomes" id="UP001054945"/>
    </source>
</evidence>
<comment type="caution">
    <text evidence="1">The sequence shown here is derived from an EMBL/GenBank/DDBJ whole genome shotgun (WGS) entry which is preliminary data.</text>
</comment>
<gene>
    <name evidence="1" type="ORF">CEXT_158421</name>
</gene>
<protein>
    <submittedName>
        <fullName evidence="1">Uncharacterized protein</fullName>
    </submittedName>
</protein>
<organism evidence="1 2">
    <name type="scientific">Caerostris extrusa</name>
    <name type="common">Bark spider</name>
    <name type="synonym">Caerostris bankana</name>
    <dbReference type="NCBI Taxonomy" id="172846"/>
    <lineage>
        <taxon>Eukaryota</taxon>
        <taxon>Metazoa</taxon>
        <taxon>Ecdysozoa</taxon>
        <taxon>Arthropoda</taxon>
        <taxon>Chelicerata</taxon>
        <taxon>Arachnida</taxon>
        <taxon>Araneae</taxon>
        <taxon>Araneomorphae</taxon>
        <taxon>Entelegynae</taxon>
        <taxon>Araneoidea</taxon>
        <taxon>Araneidae</taxon>
        <taxon>Caerostris</taxon>
    </lineage>
</organism>
<keyword evidence="2" id="KW-1185">Reference proteome</keyword>
<dbReference type="AlphaFoldDB" id="A0AAV4WYZ5"/>
<dbReference type="EMBL" id="BPLR01016968">
    <property type="protein sequence ID" value="GIY87731.1"/>
    <property type="molecule type" value="Genomic_DNA"/>
</dbReference>
<proteinExistence type="predicted"/>
<accession>A0AAV4WYZ5</accession>
<evidence type="ECO:0000313" key="1">
    <source>
        <dbReference type="EMBL" id="GIY87731.1"/>
    </source>
</evidence>
<name>A0AAV4WYZ5_CAEEX</name>